<proteinExistence type="predicted"/>
<gene>
    <name evidence="4" type="ORF">SAMN05216552_103488</name>
</gene>
<dbReference type="Gene3D" id="1.10.10.60">
    <property type="entry name" value="Homeodomain-like"/>
    <property type="match status" value="1"/>
</dbReference>
<dbReference type="Pfam" id="PF06719">
    <property type="entry name" value="AraC_N"/>
    <property type="match status" value="1"/>
</dbReference>
<reference evidence="5" key="1">
    <citation type="submission" date="2016-10" db="EMBL/GenBank/DDBJ databases">
        <authorList>
            <person name="Varghese N."/>
            <person name="Submissions S."/>
        </authorList>
    </citation>
    <scope>NUCLEOTIDE SEQUENCE [LARGE SCALE GENOMIC DNA]</scope>
    <source>
        <strain evidence="5">CGMCC 1.11014</strain>
    </source>
</reference>
<evidence type="ECO:0000259" key="3">
    <source>
        <dbReference type="PROSITE" id="PS01124"/>
    </source>
</evidence>
<dbReference type="InterPro" id="IPR009057">
    <property type="entry name" value="Homeodomain-like_sf"/>
</dbReference>
<dbReference type="OrthoDB" id="34150at2"/>
<dbReference type="Proteomes" id="UP000199391">
    <property type="component" value="Unassembled WGS sequence"/>
</dbReference>
<dbReference type="GO" id="GO:0043565">
    <property type="term" value="F:sequence-specific DNA binding"/>
    <property type="evidence" value="ECO:0007669"/>
    <property type="project" value="InterPro"/>
</dbReference>
<dbReference type="SUPFAM" id="SSF46689">
    <property type="entry name" value="Homeodomain-like"/>
    <property type="match status" value="2"/>
</dbReference>
<evidence type="ECO:0000256" key="1">
    <source>
        <dbReference type="ARBA" id="ARBA00023015"/>
    </source>
</evidence>
<dbReference type="InterPro" id="IPR009594">
    <property type="entry name" value="Tscrpt_reg_HTH_AraC_N"/>
</dbReference>
<keyword evidence="1" id="KW-0805">Transcription regulation</keyword>
<dbReference type="RefSeq" id="WP_093558894.1">
    <property type="nucleotide sequence ID" value="NZ_FPBO01000034.1"/>
</dbReference>
<dbReference type="STRING" id="1035707.SAMN05216552_103488"/>
<dbReference type="AlphaFoldDB" id="A0A1I7LPW9"/>
<dbReference type="PANTHER" id="PTHR43436:SF1">
    <property type="entry name" value="TRANSCRIPTIONAL REGULATORY PROTEIN"/>
    <property type="match status" value="1"/>
</dbReference>
<dbReference type="PROSITE" id="PS01124">
    <property type="entry name" value="HTH_ARAC_FAMILY_2"/>
    <property type="match status" value="1"/>
</dbReference>
<protein>
    <submittedName>
        <fullName evidence="4">Transcriptional regulator, AraC family</fullName>
    </submittedName>
</protein>
<dbReference type="EMBL" id="FPBO01000034">
    <property type="protein sequence ID" value="SFV11726.1"/>
    <property type="molecule type" value="Genomic_DNA"/>
</dbReference>
<sequence length="301" mass="32741">MNLHTESAGAATRAALADKVGHVVQQDGDCATAVPGLTFHRRSTVTAPMHCLYGVGLGVVAQGAKQVMLGDEIFHYGAGQSLLTTVDLPVVSHITQASQAEPFLGMMLVLDGRLIMQLAAEMDLPPVKEYTYRAMSIGPLDEELLAALLRLVRLLDDPRLIPQLAPLIQQEITVRLLAGPHGPTLRHLVSAGSPGQQIAKAMAWLKQHFSQTLKVDELAASAHMSPSTFRQHFRAVAGMSPLQYQKQLRLQEARLLMLNQSLDAGSAGVRVGYESASQFSREYSRLFGAPPQRDIQRLRLA</sequence>
<dbReference type="SMART" id="SM00342">
    <property type="entry name" value="HTH_ARAC"/>
    <property type="match status" value="1"/>
</dbReference>
<dbReference type="InterPro" id="IPR018060">
    <property type="entry name" value="HTH_AraC"/>
</dbReference>
<dbReference type="PANTHER" id="PTHR43436">
    <property type="entry name" value="ARAC-FAMILY TRANSCRIPTIONAL REGULATOR"/>
    <property type="match status" value="1"/>
</dbReference>
<feature type="domain" description="HTH araC/xylS-type" evidence="3">
    <location>
        <begin position="199"/>
        <end position="297"/>
    </location>
</feature>
<organism evidence="4 5">
    <name type="scientific">Pseudoduganella namucuonensis</name>
    <dbReference type="NCBI Taxonomy" id="1035707"/>
    <lineage>
        <taxon>Bacteria</taxon>
        <taxon>Pseudomonadati</taxon>
        <taxon>Pseudomonadota</taxon>
        <taxon>Betaproteobacteria</taxon>
        <taxon>Burkholderiales</taxon>
        <taxon>Oxalobacteraceae</taxon>
        <taxon>Telluria group</taxon>
        <taxon>Pseudoduganella</taxon>
    </lineage>
</organism>
<evidence type="ECO:0000313" key="4">
    <source>
        <dbReference type="EMBL" id="SFV11726.1"/>
    </source>
</evidence>
<dbReference type="GO" id="GO:0003700">
    <property type="term" value="F:DNA-binding transcription factor activity"/>
    <property type="evidence" value="ECO:0007669"/>
    <property type="project" value="InterPro"/>
</dbReference>
<keyword evidence="5" id="KW-1185">Reference proteome</keyword>
<accession>A0A1I7LPW9</accession>
<dbReference type="Pfam" id="PF12833">
    <property type="entry name" value="HTH_18"/>
    <property type="match status" value="1"/>
</dbReference>
<keyword evidence="2" id="KW-0804">Transcription</keyword>
<evidence type="ECO:0000256" key="2">
    <source>
        <dbReference type="ARBA" id="ARBA00023163"/>
    </source>
</evidence>
<name>A0A1I7LPW9_9BURK</name>
<evidence type="ECO:0000313" key="5">
    <source>
        <dbReference type="Proteomes" id="UP000199391"/>
    </source>
</evidence>